<keyword evidence="6" id="KW-1185">Reference proteome</keyword>
<sequence>GIGRLRSRSGTNSYSSGTAAVALAAALAAAAASADWIATLELLLQRLDLWTSIYTAGAGGAARWVVLALASLPVCSIPSADPGFTDSPLLMLLAETRRWLLLYHSQLCWFPLAVVASAATLPEDSALRSRALEFSAGADPWEYHQPPVTTITVAPAHKRGAAAGSAAANTPPPPPPQSAPPASSDGAATAAAAAAAATAAATLTDPMEAEHMLLLSTGDVWSSCMQTLRTNMGRVLHVAMQPAGRMVATVHDCQRGVLLWDIWGSKPLLTFASSCAMGTNPTAAFFTPDGSKLVCAARSVFIWEVATGRLLLELYKAPPRKGGSGTPSSPLGAANGDPDGPVTALALSPGGGRVAAGHGNGTIRVWDTSTGALLAATQVPHCRTVTTLAFSLPSGQTLVTAHGEGEDAAPKAQAPVEPEELGDVPTAFIKADELPIHVWRVHRSSLKELEVLKGHTGRVNTLVFSTLDRTMITGSADETIRTWWDDPKTPQSDYRQIFILGGVGQGVIHTIQFSPAPPPPPPSQQQTRKSSSLAATLLTVTKTSISSADAATDGDGEMLVVDFTAPSAPCLATAAFGVNAEPSRAASGGAMPDAVPGGASGSAGGGFPVGGPGDTAAAARAAGGGGAAPCDDDDDLSAEDLRGDVPVMAYSCGNGIVRLWAPTKKRQVGVLRGLVGAVTSLSFSGDGRLLASADESDTGLVRIWDVGGASVSAPLECSPSSGAGGLPLRHPVEMMSLSPDGSRLAVVCADVSKESIRVIDVFTGRRMAVMGPSGRGGHDNKITAVAWSWDSSRLATSSDDLTVRVWYVGMPTAPPGNELAAAAGIVAAEMSRDATPPLPPATPPPPAEAQSSPSSWQRNRMINEDMSASRHLVKMQSQTPSVGTDAYDTDGGGAKGVAAFPAAAAAAAPAAAVTDSSVVFRPGQCQLILEGHHRKVQCVTWAHNGKKLASGGYDQMIRIWDSSTGEQLNLIYQVSWVSALAFSPDDARLASGAGGRAVYIFNAATGKNLVGYSGPLPGDASGSRGDTAGSRPATASNAEGKGEGEGEGSEADPTASDSWMVALRFNPDGTLLACRDMHSVVTLWDVSGMRLRPLRALDGSFRDALFCPTSGDLQLYDLTASGALVMSAIPSSSLPLGRAVQRAVTLSHPLLEFRGVAADTAVNHNGVVLLTADNRAFFFVNGAHLAAVRQEASRAQRTPGTTGSGSVGGGWSMLTFGVGEQSAGVSRLSSLR</sequence>
<dbReference type="OrthoDB" id="1367865at2759"/>
<evidence type="ECO:0000256" key="1">
    <source>
        <dbReference type="ARBA" id="ARBA00022574"/>
    </source>
</evidence>
<feature type="repeat" description="WD" evidence="3">
    <location>
        <begin position="929"/>
        <end position="970"/>
    </location>
</feature>
<comment type="caution">
    <text evidence="5">The sequence shown here is derived from an EMBL/GenBank/DDBJ whole genome shotgun (WGS) entry which is preliminary data.</text>
</comment>
<feature type="repeat" description="WD" evidence="3">
    <location>
        <begin position="452"/>
        <end position="483"/>
    </location>
</feature>
<dbReference type="InterPro" id="IPR015943">
    <property type="entry name" value="WD40/YVTN_repeat-like_dom_sf"/>
</dbReference>
<dbReference type="Proteomes" id="UP000747110">
    <property type="component" value="Unassembled WGS sequence"/>
</dbReference>
<feature type="region of interest" description="Disordered" evidence="4">
    <location>
        <begin position="319"/>
        <end position="343"/>
    </location>
</feature>
<feature type="non-terminal residue" evidence="5">
    <location>
        <position position="1232"/>
    </location>
</feature>
<dbReference type="PROSITE" id="PS50294">
    <property type="entry name" value="WD_REPEATS_REGION"/>
    <property type="match status" value="3"/>
</dbReference>
<dbReference type="AlphaFoldDB" id="A0A8J4CM58"/>
<protein>
    <recommendedName>
        <fullName evidence="7">Anaphase-promoting complex subunit 4 WD40 domain-containing protein</fullName>
    </recommendedName>
</protein>
<feature type="compositionally biased region" description="Pro residues" evidence="4">
    <location>
        <begin position="836"/>
        <end position="847"/>
    </location>
</feature>
<dbReference type="InterPro" id="IPR019775">
    <property type="entry name" value="WD40_repeat_CS"/>
</dbReference>
<dbReference type="InterPro" id="IPR001680">
    <property type="entry name" value="WD40_rpt"/>
</dbReference>
<dbReference type="SMART" id="SM00320">
    <property type="entry name" value="WD40"/>
    <property type="match status" value="9"/>
</dbReference>
<dbReference type="Pfam" id="PF00400">
    <property type="entry name" value="WD40"/>
    <property type="match status" value="6"/>
</dbReference>
<organism evidence="5 6">
    <name type="scientific">Volvox reticuliferus</name>
    <dbReference type="NCBI Taxonomy" id="1737510"/>
    <lineage>
        <taxon>Eukaryota</taxon>
        <taxon>Viridiplantae</taxon>
        <taxon>Chlorophyta</taxon>
        <taxon>core chlorophytes</taxon>
        <taxon>Chlorophyceae</taxon>
        <taxon>CS clade</taxon>
        <taxon>Chlamydomonadales</taxon>
        <taxon>Volvocaceae</taxon>
        <taxon>Volvox</taxon>
    </lineage>
</organism>
<proteinExistence type="predicted"/>
<gene>
    <name evidence="5" type="ORF">Vretifemale_13056</name>
</gene>
<evidence type="ECO:0008006" key="7">
    <source>
        <dbReference type="Google" id="ProtNLM"/>
    </source>
</evidence>
<dbReference type="Gene3D" id="2.130.10.10">
    <property type="entry name" value="YVTN repeat-like/Quinoprotein amine dehydrogenase"/>
    <property type="match status" value="5"/>
</dbReference>
<feature type="region of interest" description="Disordered" evidence="4">
    <location>
        <begin position="160"/>
        <end position="188"/>
    </location>
</feature>
<keyword evidence="1 3" id="KW-0853">WD repeat</keyword>
<dbReference type="EMBL" id="BNCP01000029">
    <property type="protein sequence ID" value="GIL84437.1"/>
    <property type="molecule type" value="Genomic_DNA"/>
</dbReference>
<feature type="repeat" description="WD" evidence="3">
    <location>
        <begin position="775"/>
        <end position="806"/>
    </location>
</feature>
<feature type="region of interest" description="Disordered" evidence="4">
    <location>
        <begin position="832"/>
        <end position="856"/>
    </location>
</feature>
<dbReference type="PROSITE" id="PS50082">
    <property type="entry name" value="WD_REPEATS_2"/>
    <property type="match status" value="4"/>
</dbReference>
<feature type="region of interest" description="Disordered" evidence="4">
    <location>
        <begin position="616"/>
        <end position="635"/>
    </location>
</feature>
<feature type="compositionally biased region" description="Pro residues" evidence="4">
    <location>
        <begin position="170"/>
        <end position="179"/>
    </location>
</feature>
<feature type="repeat" description="WD" evidence="3">
    <location>
        <begin position="342"/>
        <end position="376"/>
    </location>
</feature>
<dbReference type="SUPFAM" id="SSF50978">
    <property type="entry name" value="WD40 repeat-like"/>
    <property type="match status" value="2"/>
</dbReference>
<evidence type="ECO:0000256" key="2">
    <source>
        <dbReference type="ARBA" id="ARBA00022737"/>
    </source>
</evidence>
<evidence type="ECO:0000313" key="6">
    <source>
        <dbReference type="Proteomes" id="UP000747110"/>
    </source>
</evidence>
<feature type="region of interest" description="Disordered" evidence="4">
    <location>
        <begin position="1018"/>
        <end position="1054"/>
    </location>
</feature>
<dbReference type="InterPro" id="IPR036322">
    <property type="entry name" value="WD40_repeat_dom_sf"/>
</dbReference>
<accession>A0A8J4CM58</accession>
<evidence type="ECO:0000256" key="3">
    <source>
        <dbReference type="PROSITE-ProRule" id="PRU00221"/>
    </source>
</evidence>
<keyword evidence="2" id="KW-0677">Repeat</keyword>
<dbReference type="PANTHER" id="PTHR19879">
    <property type="entry name" value="TRANSCRIPTION INITIATION FACTOR TFIID"/>
    <property type="match status" value="1"/>
</dbReference>
<dbReference type="SUPFAM" id="SSF50974">
    <property type="entry name" value="Nitrous oxide reductase, N-terminal domain"/>
    <property type="match status" value="1"/>
</dbReference>
<dbReference type="PROSITE" id="PS00678">
    <property type="entry name" value="WD_REPEATS_1"/>
    <property type="match status" value="2"/>
</dbReference>
<name>A0A8J4CM58_9CHLO</name>
<reference evidence="5" key="1">
    <citation type="journal article" date="2021" name="Proc. Natl. Acad. Sci. U.S.A.">
        <title>Three genomes in the algal genus Volvox reveal the fate of a haploid sex-determining region after a transition to homothallism.</title>
        <authorList>
            <person name="Yamamoto K."/>
            <person name="Hamaji T."/>
            <person name="Kawai-Toyooka H."/>
            <person name="Matsuzaki R."/>
            <person name="Takahashi F."/>
            <person name="Nishimura Y."/>
            <person name="Kawachi M."/>
            <person name="Noguchi H."/>
            <person name="Minakuchi Y."/>
            <person name="Umen J.G."/>
            <person name="Toyoda A."/>
            <person name="Nozaki H."/>
        </authorList>
    </citation>
    <scope>NUCLEOTIDE SEQUENCE</scope>
    <source>
        <strain evidence="5">NIES-3786</strain>
    </source>
</reference>
<feature type="region of interest" description="Disordered" evidence="4">
    <location>
        <begin position="512"/>
        <end position="531"/>
    </location>
</feature>
<evidence type="ECO:0000256" key="4">
    <source>
        <dbReference type="SAM" id="MobiDB-lite"/>
    </source>
</evidence>
<dbReference type="InterPro" id="IPR011045">
    <property type="entry name" value="N2O_reductase_N"/>
</dbReference>
<evidence type="ECO:0000313" key="5">
    <source>
        <dbReference type="EMBL" id="GIL84437.1"/>
    </source>
</evidence>
<dbReference type="PANTHER" id="PTHR19879:SF9">
    <property type="entry name" value="TRANSCRIPTION INITIATION FACTOR TFIID SUBUNIT 5"/>
    <property type="match status" value="1"/>
</dbReference>